<evidence type="ECO:0000259" key="7">
    <source>
        <dbReference type="PROSITE" id="PS51387"/>
    </source>
</evidence>
<evidence type="ECO:0000256" key="6">
    <source>
        <dbReference type="SAM" id="MobiDB-lite"/>
    </source>
</evidence>
<keyword evidence="4" id="KW-0274">FAD</keyword>
<dbReference type="Proteomes" id="UP001501447">
    <property type="component" value="Unassembled WGS sequence"/>
</dbReference>
<accession>A0ABN3PKR4</accession>
<comment type="caution">
    <text evidence="8">The sequence shown here is derived from an EMBL/GenBank/DDBJ whole genome shotgun (WGS) entry which is preliminary data.</text>
</comment>
<dbReference type="Gene3D" id="3.30.465.10">
    <property type="match status" value="1"/>
</dbReference>
<dbReference type="Pfam" id="PF08031">
    <property type="entry name" value="BBE"/>
    <property type="match status" value="1"/>
</dbReference>
<name>A0ABN3PKR4_9ACTN</name>
<feature type="domain" description="FAD-binding PCMH-type" evidence="7">
    <location>
        <begin position="21"/>
        <end position="192"/>
    </location>
</feature>
<dbReference type="InterPro" id="IPR006094">
    <property type="entry name" value="Oxid_FAD_bind_N"/>
</dbReference>
<gene>
    <name evidence="8" type="ORF">GCM10009863_00390</name>
</gene>
<evidence type="ECO:0000313" key="8">
    <source>
        <dbReference type="EMBL" id="GAA2591352.1"/>
    </source>
</evidence>
<dbReference type="PROSITE" id="PS00862">
    <property type="entry name" value="OX2_COVAL_FAD"/>
    <property type="match status" value="1"/>
</dbReference>
<dbReference type="InterPro" id="IPR006093">
    <property type="entry name" value="Oxy_OxRdtase_FAD_BS"/>
</dbReference>
<dbReference type="InterPro" id="IPR050416">
    <property type="entry name" value="FAD-linked_Oxidoreductase"/>
</dbReference>
<proteinExistence type="inferred from homology"/>
<organism evidence="8 9">
    <name type="scientific">Streptomyces axinellae</name>
    <dbReference type="NCBI Taxonomy" id="552788"/>
    <lineage>
        <taxon>Bacteria</taxon>
        <taxon>Bacillati</taxon>
        <taxon>Actinomycetota</taxon>
        <taxon>Actinomycetes</taxon>
        <taxon>Kitasatosporales</taxon>
        <taxon>Streptomycetaceae</taxon>
        <taxon>Streptomyces</taxon>
    </lineage>
</organism>
<dbReference type="SUPFAM" id="SSF56176">
    <property type="entry name" value="FAD-binding/transporter-associated domain-like"/>
    <property type="match status" value="1"/>
</dbReference>
<comment type="cofactor">
    <cofactor evidence="1">
        <name>FAD</name>
        <dbReference type="ChEBI" id="CHEBI:57692"/>
    </cofactor>
</comment>
<evidence type="ECO:0000256" key="2">
    <source>
        <dbReference type="ARBA" id="ARBA00005466"/>
    </source>
</evidence>
<reference evidence="8 9" key="1">
    <citation type="journal article" date="2019" name="Int. J. Syst. Evol. Microbiol.">
        <title>The Global Catalogue of Microorganisms (GCM) 10K type strain sequencing project: providing services to taxonomists for standard genome sequencing and annotation.</title>
        <authorList>
            <consortium name="The Broad Institute Genomics Platform"/>
            <consortium name="The Broad Institute Genome Sequencing Center for Infectious Disease"/>
            <person name="Wu L."/>
            <person name="Ma J."/>
        </authorList>
    </citation>
    <scope>NUCLEOTIDE SEQUENCE [LARGE SCALE GENOMIC DNA]</scope>
    <source>
        <strain evidence="8 9">JCM 16373</strain>
    </source>
</reference>
<dbReference type="PANTHER" id="PTHR42973">
    <property type="entry name" value="BINDING OXIDOREDUCTASE, PUTATIVE (AFU_ORTHOLOGUE AFUA_1G17690)-RELATED"/>
    <property type="match status" value="1"/>
</dbReference>
<feature type="compositionally biased region" description="Basic and acidic residues" evidence="6">
    <location>
        <begin position="450"/>
        <end position="462"/>
    </location>
</feature>
<protein>
    <submittedName>
        <fullName evidence="8">FAD-binding oxidoreductase</fullName>
    </submittedName>
</protein>
<dbReference type="PROSITE" id="PS51387">
    <property type="entry name" value="FAD_PCMH"/>
    <property type="match status" value="1"/>
</dbReference>
<dbReference type="SUPFAM" id="SSF55103">
    <property type="entry name" value="FAD-linked oxidases, C-terminal domain"/>
    <property type="match status" value="1"/>
</dbReference>
<comment type="similarity">
    <text evidence="2">Belongs to the oxygen-dependent FAD-linked oxidoreductase family.</text>
</comment>
<dbReference type="RefSeq" id="WP_344560856.1">
    <property type="nucleotide sequence ID" value="NZ_BAAARJ010000001.1"/>
</dbReference>
<keyword evidence="3" id="KW-0285">Flavoprotein</keyword>
<dbReference type="PANTHER" id="PTHR42973:SF39">
    <property type="entry name" value="FAD-BINDING PCMH-TYPE DOMAIN-CONTAINING PROTEIN"/>
    <property type="match status" value="1"/>
</dbReference>
<dbReference type="InterPro" id="IPR016166">
    <property type="entry name" value="FAD-bd_PCMH"/>
</dbReference>
<evidence type="ECO:0000256" key="4">
    <source>
        <dbReference type="ARBA" id="ARBA00022827"/>
    </source>
</evidence>
<dbReference type="InterPro" id="IPR012951">
    <property type="entry name" value="BBE"/>
</dbReference>
<dbReference type="Gene3D" id="3.40.462.20">
    <property type="match status" value="1"/>
</dbReference>
<feature type="region of interest" description="Disordered" evidence="6">
    <location>
        <begin position="442"/>
        <end position="462"/>
    </location>
</feature>
<sequence length="462" mass="49338">MEWLDPDDPGYDAARRIWNGMHDRRPARIGRCHASADVVEALRFARSAGLEVSVRGGGHNVAGTALADGAVMIDLSPMRQVTVDPKRQVAYAAGGCLLADLDTATTAHGLVCPTGIISQTGLGGLALGGGYGWLSRRWGLTCDHILAAEVVLADGSVVTASPDSHPDLLWALRGGGGNFGVVTRFTLRLRQATPLTSHTAVYGLDQAPEALEAYRTFTGKLSADLHIGGGFKIAGAYPGRDGWLPEGLRGRPVLSLTAVWFGRPEEAAGAIEPFLDAARPAASIRRTPTHVELQAAGDHERPVGNRYYTKSSYLDDLTAPVFEQLVATADGIPSPLSSVQLEYLRGAVADVAEEDSAFPGRNAPYIYTVSSQWTDPATDHTHIGWTRDAVARLAPYSYGGAYVNYLQDEPRAKVAEVYGATRLARLAAVKAAYDPDNVFHLNQNIPPAEADDRRQADAHRGG</sequence>
<evidence type="ECO:0000256" key="1">
    <source>
        <dbReference type="ARBA" id="ARBA00001974"/>
    </source>
</evidence>
<dbReference type="Gene3D" id="3.30.43.10">
    <property type="entry name" value="Uridine Diphospho-n-acetylenolpyruvylglucosamine Reductase, domain 2"/>
    <property type="match status" value="1"/>
</dbReference>
<evidence type="ECO:0000256" key="5">
    <source>
        <dbReference type="ARBA" id="ARBA00023002"/>
    </source>
</evidence>
<dbReference type="InterPro" id="IPR036318">
    <property type="entry name" value="FAD-bd_PCMH-like_sf"/>
</dbReference>
<dbReference type="InterPro" id="IPR016164">
    <property type="entry name" value="FAD-linked_Oxase-like_C"/>
</dbReference>
<keyword evidence="5" id="KW-0560">Oxidoreductase</keyword>
<keyword evidence="9" id="KW-1185">Reference proteome</keyword>
<dbReference type="EMBL" id="BAAARJ010000001">
    <property type="protein sequence ID" value="GAA2591352.1"/>
    <property type="molecule type" value="Genomic_DNA"/>
</dbReference>
<evidence type="ECO:0000313" key="9">
    <source>
        <dbReference type="Proteomes" id="UP001501447"/>
    </source>
</evidence>
<dbReference type="InterPro" id="IPR016169">
    <property type="entry name" value="FAD-bd_PCMH_sub2"/>
</dbReference>
<evidence type="ECO:0000256" key="3">
    <source>
        <dbReference type="ARBA" id="ARBA00022630"/>
    </source>
</evidence>
<dbReference type="Pfam" id="PF01565">
    <property type="entry name" value="FAD_binding_4"/>
    <property type="match status" value="1"/>
</dbReference>
<dbReference type="InterPro" id="IPR016167">
    <property type="entry name" value="FAD-bd_PCMH_sub1"/>
</dbReference>